<gene>
    <name evidence="2" type="ORF">BJX67DRAFT_381049</name>
</gene>
<reference evidence="2 3" key="1">
    <citation type="submission" date="2024-07" db="EMBL/GenBank/DDBJ databases">
        <title>Section-level genome sequencing and comparative genomics of Aspergillus sections Usti and Cavernicolus.</title>
        <authorList>
            <consortium name="Lawrence Berkeley National Laboratory"/>
            <person name="Nybo J.L."/>
            <person name="Vesth T.C."/>
            <person name="Theobald S."/>
            <person name="Frisvad J.C."/>
            <person name="Larsen T.O."/>
            <person name="Kjaerboelling I."/>
            <person name="Rothschild-Mancinelli K."/>
            <person name="Lyhne E.K."/>
            <person name="Kogle M.E."/>
            <person name="Barry K."/>
            <person name="Clum A."/>
            <person name="Na H."/>
            <person name="Ledsgaard L."/>
            <person name="Lin J."/>
            <person name="Lipzen A."/>
            <person name="Kuo A."/>
            <person name="Riley R."/>
            <person name="Mondo S."/>
            <person name="Labutti K."/>
            <person name="Haridas S."/>
            <person name="Pangalinan J."/>
            <person name="Salamov A.A."/>
            <person name="Simmons B.A."/>
            <person name="Magnuson J.K."/>
            <person name="Chen J."/>
            <person name="Drula E."/>
            <person name="Henrissat B."/>
            <person name="Wiebenga A."/>
            <person name="Lubbers R.J."/>
            <person name="Gomes A.C."/>
            <person name="Macurrencykelacurrency M.R."/>
            <person name="Stajich J."/>
            <person name="Grigoriev I.V."/>
            <person name="Mortensen U.H."/>
            <person name="De Vries R.P."/>
            <person name="Baker S.E."/>
            <person name="Andersen M.R."/>
        </authorList>
    </citation>
    <scope>NUCLEOTIDE SEQUENCE [LARGE SCALE GENOMIC DNA]</scope>
    <source>
        <strain evidence="2 3">CBS 449.75</strain>
    </source>
</reference>
<organism evidence="2 3">
    <name type="scientific">Aspergillus lucknowensis</name>
    <dbReference type="NCBI Taxonomy" id="176173"/>
    <lineage>
        <taxon>Eukaryota</taxon>
        <taxon>Fungi</taxon>
        <taxon>Dikarya</taxon>
        <taxon>Ascomycota</taxon>
        <taxon>Pezizomycotina</taxon>
        <taxon>Eurotiomycetes</taxon>
        <taxon>Eurotiomycetidae</taxon>
        <taxon>Eurotiales</taxon>
        <taxon>Aspergillaceae</taxon>
        <taxon>Aspergillus</taxon>
        <taxon>Aspergillus subgen. Nidulantes</taxon>
    </lineage>
</organism>
<dbReference type="EMBL" id="JBFXLQ010000019">
    <property type="protein sequence ID" value="KAL2867335.1"/>
    <property type="molecule type" value="Genomic_DNA"/>
</dbReference>
<sequence length="82" mass="8655">MNKLSDKATDKAKGGGGEADGGQAGTSGGQGDFLDKGLQNAEQRVAGKYYDEEKMKGANKKITDKIKDKFQSITGHKLPGTH</sequence>
<evidence type="ECO:0000256" key="1">
    <source>
        <dbReference type="SAM" id="MobiDB-lite"/>
    </source>
</evidence>
<dbReference type="Proteomes" id="UP001610432">
    <property type="component" value="Unassembled WGS sequence"/>
</dbReference>
<comment type="caution">
    <text evidence="2">The sequence shown here is derived from an EMBL/GenBank/DDBJ whole genome shotgun (WGS) entry which is preliminary data.</text>
</comment>
<keyword evidence="3" id="KW-1185">Reference proteome</keyword>
<dbReference type="RefSeq" id="XP_070886314.1">
    <property type="nucleotide sequence ID" value="XM_071032930.1"/>
</dbReference>
<feature type="compositionally biased region" description="Gly residues" evidence="1">
    <location>
        <begin position="14"/>
        <end position="31"/>
    </location>
</feature>
<name>A0ABR4LS13_9EURO</name>
<protein>
    <submittedName>
        <fullName evidence="2">Uncharacterized protein</fullName>
    </submittedName>
</protein>
<dbReference type="GeneID" id="98148002"/>
<evidence type="ECO:0000313" key="2">
    <source>
        <dbReference type="EMBL" id="KAL2867335.1"/>
    </source>
</evidence>
<accession>A0ABR4LS13</accession>
<evidence type="ECO:0000313" key="3">
    <source>
        <dbReference type="Proteomes" id="UP001610432"/>
    </source>
</evidence>
<feature type="region of interest" description="Disordered" evidence="1">
    <location>
        <begin position="1"/>
        <end position="40"/>
    </location>
</feature>
<feature type="compositionally biased region" description="Basic and acidic residues" evidence="1">
    <location>
        <begin position="1"/>
        <end position="13"/>
    </location>
</feature>
<proteinExistence type="predicted"/>